<dbReference type="Pfam" id="PF01225">
    <property type="entry name" value="Mur_ligase"/>
    <property type="match status" value="1"/>
</dbReference>
<evidence type="ECO:0000259" key="12">
    <source>
        <dbReference type="Pfam" id="PF01225"/>
    </source>
</evidence>
<comment type="caution">
    <text evidence="15">The sequence shown here is derived from an EMBL/GenBank/DDBJ whole genome shotgun (WGS) entry which is preliminary data.</text>
</comment>
<evidence type="ECO:0000256" key="6">
    <source>
        <dbReference type="ARBA" id="ARBA00022960"/>
    </source>
</evidence>
<dbReference type="InterPro" id="IPR013221">
    <property type="entry name" value="Mur_ligase_cen"/>
</dbReference>
<comment type="catalytic activity">
    <reaction evidence="10 11">
        <text>D-alanyl-D-alanine + UDP-N-acetyl-alpha-D-muramoyl-L-alanyl-gamma-D-glutamyl-meso-2,6-diaminopimelate + ATP = UDP-N-acetyl-alpha-D-muramoyl-L-alanyl-gamma-D-glutamyl-meso-2,6-diaminopimeloyl-D-alanyl-D-alanine + ADP + phosphate + H(+)</text>
        <dbReference type="Rhea" id="RHEA:28374"/>
        <dbReference type="ChEBI" id="CHEBI:15378"/>
        <dbReference type="ChEBI" id="CHEBI:30616"/>
        <dbReference type="ChEBI" id="CHEBI:43474"/>
        <dbReference type="ChEBI" id="CHEBI:57822"/>
        <dbReference type="ChEBI" id="CHEBI:61386"/>
        <dbReference type="ChEBI" id="CHEBI:83905"/>
        <dbReference type="ChEBI" id="CHEBI:456216"/>
        <dbReference type="EC" id="6.3.2.10"/>
    </reaction>
</comment>
<feature type="binding site" evidence="10">
    <location>
        <begin position="97"/>
        <end position="103"/>
    </location>
    <ligand>
        <name>ATP</name>
        <dbReference type="ChEBI" id="CHEBI:30616"/>
    </ligand>
</feature>
<dbReference type="Proteomes" id="UP001204144">
    <property type="component" value="Unassembled WGS sequence"/>
</dbReference>
<proteinExistence type="inferred from homology"/>
<dbReference type="EC" id="6.3.2.10" evidence="10 11"/>
<name>A0AAE3H2C8_9BACT</name>
<keyword evidence="16" id="KW-1185">Reference proteome</keyword>
<dbReference type="InterPro" id="IPR036615">
    <property type="entry name" value="Mur_ligase_C_dom_sf"/>
</dbReference>
<dbReference type="GO" id="GO:0047480">
    <property type="term" value="F:UDP-N-acetylmuramoyl-tripeptide-D-alanyl-D-alanine ligase activity"/>
    <property type="evidence" value="ECO:0007669"/>
    <property type="project" value="UniProtKB-UniRule"/>
</dbReference>
<dbReference type="GO" id="GO:0009252">
    <property type="term" value="P:peptidoglycan biosynthetic process"/>
    <property type="evidence" value="ECO:0007669"/>
    <property type="project" value="UniProtKB-UniRule"/>
</dbReference>
<organism evidence="15 16">
    <name type="scientific">Lacihabitans soyangensis</name>
    <dbReference type="NCBI Taxonomy" id="869394"/>
    <lineage>
        <taxon>Bacteria</taxon>
        <taxon>Pseudomonadati</taxon>
        <taxon>Bacteroidota</taxon>
        <taxon>Cytophagia</taxon>
        <taxon>Cytophagales</taxon>
        <taxon>Leadbetterellaceae</taxon>
        <taxon>Lacihabitans</taxon>
    </lineage>
</organism>
<evidence type="ECO:0000256" key="5">
    <source>
        <dbReference type="ARBA" id="ARBA00022840"/>
    </source>
</evidence>
<evidence type="ECO:0000256" key="4">
    <source>
        <dbReference type="ARBA" id="ARBA00022741"/>
    </source>
</evidence>
<evidence type="ECO:0000256" key="8">
    <source>
        <dbReference type="ARBA" id="ARBA00023306"/>
    </source>
</evidence>
<dbReference type="GO" id="GO:0005524">
    <property type="term" value="F:ATP binding"/>
    <property type="evidence" value="ECO:0007669"/>
    <property type="project" value="UniProtKB-UniRule"/>
</dbReference>
<dbReference type="PANTHER" id="PTHR43024">
    <property type="entry name" value="UDP-N-ACETYLMURAMOYL-TRIPEPTIDE--D-ALANYL-D-ALANINE LIGASE"/>
    <property type="match status" value="1"/>
</dbReference>
<dbReference type="EMBL" id="RJUF01000030">
    <property type="protein sequence ID" value="MCP9763518.1"/>
    <property type="molecule type" value="Genomic_DNA"/>
</dbReference>
<dbReference type="Pfam" id="PF08245">
    <property type="entry name" value="Mur_ligase_M"/>
    <property type="match status" value="1"/>
</dbReference>
<evidence type="ECO:0000313" key="15">
    <source>
        <dbReference type="EMBL" id="MCP9763518.1"/>
    </source>
</evidence>
<protein>
    <recommendedName>
        <fullName evidence="10 11">UDP-N-acetylmuramoyl-tripeptide--D-alanyl-D-alanine ligase</fullName>
        <ecNumber evidence="10 11">6.3.2.10</ecNumber>
    </recommendedName>
    <alternativeName>
        <fullName evidence="10">D-alanyl-D-alanine-adding enzyme</fullName>
    </alternativeName>
</protein>
<evidence type="ECO:0000259" key="13">
    <source>
        <dbReference type="Pfam" id="PF02875"/>
    </source>
</evidence>
<sequence>MQIAEIYEKFKESKGVTTDTRKIGEGQIFFALKGEKFNANNFAEQAIALGASYAVVDEMEHAQNPQCILVDDVLETLQKLANFHRKTFNIPVIGLTGSNGKTTNKELLVRVLSKNFKVHATKGNLNNHIGVPLTLLEMTIDTEMAVIEMGANHQREIAMLSSICEPTHGFITNLGKAHLEGFGGEEGVRKGKGELFDFLKNSNGTTFVNQTDEKLTSLIKEKSMMLVVYYGADEFALKMTAESPTVSFQIPESEHIYTTHIGGKYNFDNMQTAFAVGRFFGVSHTDAAEAIADYNPDNNRSQVIEKGSNSFLMDAYNANPSSMAASVKNFGNLRTEKQKVVILGDMFELGEYSQTEHEALGKLTSEQDFDTVVLYGENMQHALVHLPKAYYFTDKFSLHNWLIEKAFTNTYFLVKGSRGVGLESVLTVM</sequence>
<dbReference type="SUPFAM" id="SSF53623">
    <property type="entry name" value="MurD-like peptide ligases, catalytic domain"/>
    <property type="match status" value="1"/>
</dbReference>
<dbReference type="InterPro" id="IPR036565">
    <property type="entry name" value="Mur-like_cat_sf"/>
</dbReference>
<dbReference type="PANTHER" id="PTHR43024:SF1">
    <property type="entry name" value="UDP-N-ACETYLMURAMOYL-TRIPEPTIDE--D-ALANYL-D-ALANINE LIGASE"/>
    <property type="match status" value="1"/>
</dbReference>
<dbReference type="Gene3D" id="3.40.1190.10">
    <property type="entry name" value="Mur-like, catalytic domain"/>
    <property type="match status" value="1"/>
</dbReference>
<keyword evidence="8 10" id="KW-0131">Cell cycle</keyword>
<reference evidence="15 16" key="1">
    <citation type="submission" date="2018-11" db="EMBL/GenBank/DDBJ databases">
        <title>Novel bacteria species description.</title>
        <authorList>
            <person name="Han J.-H."/>
        </authorList>
    </citation>
    <scope>NUCLEOTIDE SEQUENCE [LARGE SCALE GENOMIC DNA]</scope>
    <source>
        <strain evidence="15 16">KCTC23259</strain>
    </source>
</reference>
<dbReference type="InterPro" id="IPR000713">
    <property type="entry name" value="Mur_ligase_N"/>
</dbReference>
<dbReference type="Pfam" id="PF02875">
    <property type="entry name" value="Mur_ligase_C"/>
    <property type="match status" value="1"/>
</dbReference>
<evidence type="ECO:0000256" key="7">
    <source>
        <dbReference type="ARBA" id="ARBA00022984"/>
    </source>
</evidence>
<evidence type="ECO:0000256" key="1">
    <source>
        <dbReference type="ARBA" id="ARBA00022490"/>
    </source>
</evidence>
<feature type="domain" description="Mur ligase C-terminal" evidence="13">
    <location>
        <begin position="300"/>
        <end position="418"/>
    </location>
</feature>
<dbReference type="AlphaFoldDB" id="A0AAE3H2C8"/>
<dbReference type="HAMAP" id="MF_02019">
    <property type="entry name" value="MurF"/>
    <property type="match status" value="1"/>
</dbReference>
<dbReference type="InterPro" id="IPR035911">
    <property type="entry name" value="MurE/MurF_N"/>
</dbReference>
<accession>A0AAE3H2C8</accession>
<evidence type="ECO:0000256" key="10">
    <source>
        <dbReference type="HAMAP-Rule" id="MF_02019"/>
    </source>
</evidence>
<evidence type="ECO:0000256" key="2">
    <source>
        <dbReference type="ARBA" id="ARBA00022598"/>
    </source>
</evidence>
<feature type="domain" description="Mur ligase N-terminal catalytic" evidence="12">
    <location>
        <begin position="14"/>
        <end position="74"/>
    </location>
</feature>
<keyword evidence="4 10" id="KW-0547">Nucleotide-binding</keyword>
<evidence type="ECO:0000259" key="14">
    <source>
        <dbReference type="Pfam" id="PF08245"/>
    </source>
</evidence>
<dbReference type="InterPro" id="IPR051046">
    <property type="entry name" value="MurCDEF_CellWall_CoF430Synth"/>
</dbReference>
<keyword evidence="3 10" id="KW-0132">Cell division</keyword>
<comment type="pathway">
    <text evidence="10 11">Cell wall biogenesis; peptidoglycan biosynthesis.</text>
</comment>
<evidence type="ECO:0000313" key="16">
    <source>
        <dbReference type="Proteomes" id="UP001204144"/>
    </source>
</evidence>
<dbReference type="SUPFAM" id="SSF63418">
    <property type="entry name" value="MurE/MurF N-terminal domain"/>
    <property type="match status" value="1"/>
</dbReference>
<dbReference type="InterPro" id="IPR004101">
    <property type="entry name" value="Mur_ligase_C"/>
</dbReference>
<gene>
    <name evidence="10" type="primary">murF</name>
    <name evidence="15" type="ORF">EGI31_11175</name>
</gene>
<evidence type="ECO:0000256" key="11">
    <source>
        <dbReference type="RuleBase" id="RU004136"/>
    </source>
</evidence>
<dbReference type="GO" id="GO:0071555">
    <property type="term" value="P:cell wall organization"/>
    <property type="evidence" value="ECO:0007669"/>
    <property type="project" value="UniProtKB-KW"/>
</dbReference>
<evidence type="ECO:0000256" key="9">
    <source>
        <dbReference type="ARBA" id="ARBA00023316"/>
    </source>
</evidence>
<dbReference type="GO" id="GO:0005737">
    <property type="term" value="C:cytoplasm"/>
    <property type="evidence" value="ECO:0007669"/>
    <property type="project" value="UniProtKB-SubCell"/>
</dbReference>
<dbReference type="GO" id="GO:0051301">
    <property type="term" value="P:cell division"/>
    <property type="evidence" value="ECO:0007669"/>
    <property type="project" value="UniProtKB-KW"/>
</dbReference>
<dbReference type="GO" id="GO:0008360">
    <property type="term" value="P:regulation of cell shape"/>
    <property type="evidence" value="ECO:0007669"/>
    <property type="project" value="UniProtKB-KW"/>
</dbReference>
<evidence type="ECO:0000256" key="3">
    <source>
        <dbReference type="ARBA" id="ARBA00022618"/>
    </source>
</evidence>
<dbReference type="NCBIfam" id="TIGR01143">
    <property type="entry name" value="murF"/>
    <property type="match status" value="1"/>
</dbReference>
<comment type="similarity">
    <text evidence="10">Belongs to the MurCDEF family. MurF subfamily.</text>
</comment>
<keyword evidence="5 10" id="KW-0067">ATP-binding</keyword>
<comment type="subcellular location">
    <subcellularLocation>
        <location evidence="10 11">Cytoplasm</location>
    </subcellularLocation>
</comment>
<keyword evidence="1 10" id="KW-0963">Cytoplasm</keyword>
<keyword evidence="2 10" id="KW-0436">Ligase</keyword>
<feature type="domain" description="Mur ligase central" evidence="14">
    <location>
        <begin position="96"/>
        <end position="276"/>
    </location>
</feature>
<dbReference type="Gene3D" id="3.90.190.20">
    <property type="entry name" value="Mur ligase, C-terminal domain"/>
    <property type="match status" value="1"/>
</dbReference>
<dbReference type="SUPFAM" id="SSF53244">
    <property type="entry name" value="MurD-like peptide ligases, peptide-binding domain"/>
    <property type="match status" value="1"/>
</dbReference>
<dbReference type="InterPro" id="IPR005863">
    <property type="entry name" value="UDP-N-AcMur_synth"/>
</dbReference>
<keyword evidence="6 10" id="KW-0133">Cell shape</keyword>
<keyword evidence="7 10" id="KW-0573">Peptidoglycan synthesis</keyword>
<keyword evidence="9 10" id="KW-0961">Cell wall biogenesis/degradation</keyword>
<dbReference type="Gene3D" id="3.40.1390.10">
    <property type="entry name" value="MurE/MurF, N-terminal domain"/>
    <property type="match status" value="1"/>
</dbReference>
<comment type="function">
    <text evidence="10 11">Involved in cell wall formation. Catalyzes the final step in the synthesis of UDP-N-acetylmuramoyl-pentapeptide, the precursor of murein.</text>
</comment>
<dbReference type="RefSeq" id="WP_255037298.1">
    <property type="nucleotide sequence ID" value="NZ_RJUF01000030.1"/>
</dbReference>